<evidence type="ECO:0000256" key="5">
    <source>
        <dbReference type="ARBA" id="ARBA00022692"/>
    </source>
</evidence>
<sequence>MNTKMKAFKAAFPHTIPICAGFSFLGLAYGIYMNKMGFSFVYPMLMSLTIFAGSMEFITANLLVSVFDPLNAFLLAVMVNARHLFYGVSMLEKYRGTGKKKLYLIFGMCDESFSINCTADIPEGIDKGWFMFFVTLLNYAYWVSGATLGGILGSFINFNTKGIDFVMTALFVVIFLSQWDSQKDHLPAIIGVLASVACLLVFGMGNFIIPSMIAILISLTLSKKKLEKEEIK</sequence>
<dbReference type="Pfam" id="PF03591">
    <property type="entry name" value="AzlC"/>
    <property type="match status" value="1"/>
</dbReference>
<evidence type="ECO:0000256" key="2">
    <source>
        <dbReference type="ARBA" id="ARBA00010735"/>
    </source>
</evidence>
<feature type="transmembrane region" description="Helical" evidence="8">
    <location>
        <begin position="128"/>
        <end position="155"/>
    </location>
</feature>
<evidence type="ECO:0000256" key="6">
    <source>
        <dbReference type="ARBA" id="ARBA00022989"/>
    </source>
</evidence>
<feature type="transmembrane region" description="Helical" evidence="8">
    <location>
        <begin position="12"/>
        <end position="32"/>
    </location>
</feature>
<evidence type="ECO:0000313" key="9">
    <source>
        <dbReference type="EMBL" id="SQJ04069.1"/>
    </source>
</evidence>
<proteinExistence type="inferred from homology"/>
<dbReference type="AlphaFoldDB" id="A0AAX1TR65"/>
<name>A0AAX1TR65_9FUSO</name>
<evidence type="ECO:0000256" key="8">
    <source>
        <dbReference type="SAM" id="Phobius"/>
    </source>
</evidence>
<evidence type="ECO:0000256" key="4">
    <source>
        <dbReference type="ARBA" id="ARBA00022475"/>
    </source>
</evidence>
<feature type="transmembrane region" description="Helical" evidence="8">
    <location>
        <begin position="70"/>
        <end position="91"/>
    </location>
</feature>
<keyword evidence="7 8" id="KW-0472">Membrane</keyword>
<dbReference type="KEGG" id="ful:C4N20_16230"/>
<keyword evidence="5 8" id="KW-0812">Transmembrane</keyword>
<dbReference type="GeneID" id="78456377"/>
<evidence type="ECO:0000256" key="1">
    <source>
        <dbReference type="ARBA" id="ARBA00004651"/>
    </source>
</evidence>
<dbReference type="InterPro" id="IPR011606">
    <property type="entry name" value="Brnchd-chn_aa_trnsp_permease"/>
</dbReference>
<accession>A0AAX1TR65</accession>
<keyword evidence="4" id="KW-1003">Cell membrane</keyword>
<dbReference type="PANTHER" id="PTHR34979:SF1">
    <property type="entry name" value="INNER MEMBRANE PROTEIN YGAZ"/>
    <property type="match status" value="1"/>
</dbReference>
<reference evidence="9 10" key="1">
    <citation type="submission" date="2018-06" db="EMBL/GenBank/DDBJ databases">
        <authorList>
            <consortium name="Pathogen Informatics"/>
            <person name="Doyle S."/>
        </authorList>
    </citation>
    <scope>NUCLEOTIDE SEQUENCE [LARGE SCALE GENOMIC DNA]</scope>
    <source>
        <strain evidence="9 10">NCTC12112</strain>
    </source>
</reference>
<protein>
    <submittedName>
        <fullName evidence="9">Inner membrane protein YgaZ</fullName>
    </submittedName>
</protein>
<feature type="transmembrane region" description="Helical" evidence="8">
    <location>
        <begin position="44"/>
        <end position="64"/>
    </location>
</feature>
<dbReference type="PANTHER" id="PTHR34979">
    <property type="entry name" value="INNER MEMBRANE PROTEIN YGAZ"/>
    <property type="match status" value="1"/>
</dbReference>
<evidence type="ECO:0000313" key="10">
    <source>
        <dbReference type="Proteomes" id="UP000249008"/>
    </source>
</evidence>
<dbReference type="RefSeq" id="WP_005980257.1">
    <property type="nucleotide sequence ID" value="NZ_CABKNW010000004.1"/>
</dbReference>
<dbReference type="GO" id="GO:0005886">
    <property type="term" value="C:plasma membrane"/>
    <property type="evidence" value="ECO:0007669"/>
    <property type="project" value="UniProtKB-SubCell"/>
</dbReference>
<comment type="similarity">
    <text evidence="2">Belongs to the AzlC family.</text>
</comment>
<comment type="subcellular location">
    <subcellularLocation>
        <location evidence="1">Cell membrane</location>
        <topology evidence="1">Multi-pass membrane protein</topology>
    </subcellularLocation>
</comment>
<evidence type="ECO:0000256" key="3">
    <source>
        <dbReference type="ARBA" id="ARBA00022448"/>
    </source>
</evidence>
<feature type="transmembrane region" description="Helical" evidence="8">
    <location>
        <begin position="185"/>
        <end position="218"/>
    </location>
</feature>
<dbReference type="GO" id="GO:1903785">
    <property type="term" value="P:L-valine transmembrane transport"/>
    <property type="evidence" value="ECO:0007669"/>
    <property type="project" value="TreeGrafter"/>
</dbReference>
<gene>
    <name evidence="9" type="primary">ygaZ_2</name>
    <name evidence="9" type="ORF">NCTC12112_01839</name>
</gene>
<organism evidence="9 10">
    <name type="scientific">Fusobacterium ulcerans</name>
    <dbReference type="NCBI Taxonomy" id="861"/>
    <lineage>
        <taxon>Bacteria</taxon>
        <taxon>Fusobacteriati</taxon>
        <taxon>Fusobacteriota</taxon>
        <taxon>Fusobacteriia</taxon>
        <taxon>Fusobacteriales</taxon>
        <taxon>Fusobacteriaceae</taxon>
        <taxon>Fusobacterium</taxon>
    </lineage>
</organism>
<evidence type="ECO:0000256" key="7">
    <source>
        <dbReference type="ARBA" id="ARBA00023136"/>
    </source>
</evidence>
<feature type="transmembrane region" description="Helical" evidence="8">
    <location>
        <begin position="162"/>
        <end position="179"/>
    </location>
</feature>
<keyword evidence="6 8" id="KW-1133">Transmembrane helix</keyword>
<keyword evidence="3" id="KW-0813">Transport</keyword>
<dbReference type="Proteomes" id="UP000249008">
    <property type="component" value="Chromosome 1"/>
</dbReference>
<dbReference type="EMBL" id="LS483487">
    <property type="protein sequence ID" value="SQJ04069.1"/>
    <property type="molecule type" value="Genomic_DNA"/>
</dbReference>